<reference evidence="2 3" key="1">
    <citation type="submission" date="2019-03" db="EMBL/GenBank/DDBJ databases">
        <title>First draft genome of Liparis tanakae, snailfish: a comprehensive survey of snailfish specific genes.</title>
        <authorList>
            <person name="Kim W."/>
            <person name="Song I."/>
            <person name="Jeong J.-H."/>
            <person name="Kim D."/>
            <person name="Kim S."/>
            <person name="Ryu S."/>
            <person name="Song J.Y."/>
            <person name="Lee S.K."/>
        </authorList>
    </citation>
    <scope>NUCLEOTIDE SEQUENCE [LARGE SCALE GENOMIC DNA]</scope>
    <source>
        <tissue evidence="2">Muscle</tissue>
    </source>
</reference>
<dbReference type="AlphaFoldDB" id="A0A4Z2J9G8"/>
<keyword evidence="3" id="KW-1185">Reference proteome</keyword>
<dbReference type="PANTHER" id="PTHR13388">
    <property type="entry name" value="DETONATOR, ISOFORM E"/>
    <property type="match status" value="1"/>
</dbReference>
<proteinExistence type="predicted"/>
<feature type="domain" description="Transmembrane protein TMEM132 cohesin-like" evidence="1">
    <location>
        <begin position="316"/>
        <end position="374"/>
    </location>
</feature>
<dbReference type="OrthoDB" id="8958959at2759"/>
<evidence type="ECO:0000259" key="1">
    <source>
        <dbReference type="Pfam" id="PF23039"/>
    </source>
</evidence>
<dbReference type="EMBL" id="SRLO01000015">
    <property type="protein sequence ID" value="TNN86561.1"/>
    <property type="molecule type" value="Genomic_DNA"/>
</dbReference>
<protein>
    <recommendedName>
        <fullName evidence="1">Transmembrane protein TMEM132 cohesin-like domain-containing protein</fullName>
    </recommendedName>
</protein>
<organism evidence="2 3">
    <name type="scientific">Liparis tanakae</name>
    <name type="common">Tanaka's snailfish</name>
    <dbReference type="NCBI Taxonomy" id="230148"/>
    <lineage>
        <taxon>Eukaryota</taxon>
        <taxon>Metazoa</taxon>
        <taxon>Chordata</taxon>
        <taxon>Craniata</taxon>
        <taxon>Vertebrata</taxon>
        <taxon>Euteleostomi</taxon>
        <taxon>Actinopterygii</taxon>
        <taxon>Neopterygii</taxon>
        <taxon>Teleostei</taxon>
        <taxon>Neoteleostei</taxon>
        <taxon>Acanthomorphata</taxon>
        <taxon>Eupercaria</taxon>
        <taxon>Perciformes</taxon>
        <taxon>Cottioidei</taxon>
        <taxon>Cottales</taxon>
        <taxon>Liparidae</taxon>
        <taxon>Liparis</taxon>
    </lineage>
</organism>
<name>A0A4Z2J9G8_9TELE</name>
<dbReference type="PANTHER" id="PTHR13388:SF4">
    <property type="entry name" value="TRANSMEMBRANE PROTEIN 132C"/>
    <property type="match status" value="1"/>
</dbReference>
<dbReference type="InterPro" id="IPR055421">
    <property type="entry name" value="TMEM132_3rd"/>
</dbReference>
<feature type="domain" description="Transmembrane protein TMEM132 cohesin-like" evidence="1">
    <location>
        <begin position="178"/>
        <end position="231"/>
    </location>
</feature>
<dbReference type="InterPro" id="IPR026307">
    <property type="entry name" value="TMEM132"/>
</dbReference>
<accession>A0A4Z2J9G8</accession>
<dbReference type="Pfam" id="PF23039">
    <property type="entry name" value="TMEM132_3rd"/>
    <property type="match status" value="2"/>
</dbReference>
<evidence type="ECO:0000313" key="3">
    <source>
        <dbReference type="Proteomes" id="UP000314294"/>
    </source>
</evidence>
<sequence length="396" mass="44667">MPDAQRLLASLRNEDSPLVIERLTRCVEIWPLLRSSLTFIVPVLRPWFPPLAVLLNVVKIQLAALVCEAGDSQTSTVLYTLPLAVNHKPSQSAVLLRPLRRLPTPSQILSFHPCPTERLHSLHTVYVEHPLLIVAHRRPVQRKRRAQEPPSLLMDDERFKVCFRKPDIRLVLPGGTGTVQFTLTVKLKEGLTFLGARPSNPTQWIVSQDVRSEGHRVVTLHCRRKESGYDQQRWISPVSHHFINPPHHTDIRQSTHYSHSTRKQVALCQAGKDLQALTCNQVELHPQRLNAAGPGDMDFCEEDRRRQCRSTCGCKGRAGRSEMGVQRVLQVDLKMEIFPEPLGSRWMAWQVEYPASRAATQEAETEIQLAQEDLAGIVPLAMVRRATSNAGPTACP</sequence>
<evidence type="ECO:0000313" key="2">
    <source>
        <dbReference type="EMBL" id="TNN86561.1"/>
    </source>
</evidence>
<gene>
    <name evidence="2" type="ORF">EYF80_003331</name>
</gene>
<dbReference type="Proteomes" id="UP000314294">
    <property type="component" value="Unassembled WGS sequence"/>
</dbReference>
<comment type="caution">
    <text evidence="2">The sequence shown here is derived from an EMBL/GenBank/DDBJ whole genome shotgun (WGS) entry which is preliminary data.</text>
</comment>